<evidence type="ECO:0000256" key="3">
    <source>
        <dbReference type="ARBA" id="ARBA00022475"/>
    </source>
</evidence>
<dbReference type="PRINTS" id="PR00237">
    <property type="entry name" value="GPCRRHODOPSN"/>
</dbReference>
<keyword evidence="5 11" id="KW-1133">Transmembrane helix</keyword>
<dbReference type="Pfam" id="PF00001">
    <property type="entry name" value="7tm_1"/>
    <property type="match status" value="1"/>
</dbReference>
<dbReference type="OrthoDB" id="10071887at2759"/>
<dbReference type="GO" id="GO:0005886">
    <property type="term" value="C:plasma membrane"/>
    <property type="evidence" value="ECO:0007669"/>
    <property type="project" value="UniProtKB-SubCell"/>
</dbReference>
<dbReference type="PANTHER" id="PTHR24247">
    <property type="entry name" value="5-HYDROXYTRYPTAMINE RECEPTOR"/>
    <property type="match status" value="1"/>
</dbReference>
<dbReference type="Pfam" id="PF00075">
    <property type="entry name" value="RNase_H"/>
    <property type="match status" value="1"/>
</dbReference>
<keyword evidence="7 11" id="KW-0472">Membrane</keyword>
<comment type="similarity">
    <text evidence="2 10">Belongs to the G-protein coupled receptor 1 family.</text>
</comment>
<dbReference type="GO" id="GO:0007187">
    <property type="term" value="P:G protein-coupled receptor signaling pathway, coupled to cyclic nucleotide second messenger"/>
    <property type="evidence" value="ECO:0007669"/>
    <property type="project" value="TreeGrafter"/>
</dbReference>
<dbReference type="GO" id="GO:0003676">
    <property type="term" value="F:nucleic acid binding"/>
    <property type="evidence" value="ECO:0007669"/>
    <property type="project" value="InterPro"/>
</dbReference>
<feature type="domain" description="G-protein coupled receptors family 1 profile" evidence="12">
    <location>
        <begin position="1"/>
        <end position="100"/>
    </location>
</feature>
<proteinExistence type="inferred from homology"/>
<gene>
    <name evidence="14" type="primary">HRH1_1</name>
    <name evidence="14" type="ORF">AVEN_24193_1</name>
</gene>
<name>A0A4Y2KQ48_ARAVE</name>
<dbReference type="GO" id="GO:0030425">
    <property type="term" value="C:dendrite"/>
    <property type="evidence" value="ECO:0007669"/>
    <property type="project" value="TreeGrafter"/>
</dbReference>
<evidence type="ECO:0000256" key="7">
    <source>
        <dbReference type="ARBA" id="ARBA00023136"/>
    </source>
</evidence>
<dbReference type="PROSITE" id="PS50262">
    <property type="entry name" value="G_PROTEIN_RECEP_F1_2"/>
    <property type="match status" value="1"/>
</dbReference>
<dbReference type="Gene3D" id="1.20.1070.10">
    <property type="entry name" value="Rhodopsin 7-helix transmembrane proteins"/>
    <property type="match status" value="1"/>
</dbReference>
<dbReference type="InterPro" id="IPR000276">
    <property type="entry name" value="GPCR_Rhodpsn"/>
</dbReference>
<evidence type="ECO:0000256" key="2">
    <source>
        <dbReference type="ARBA" id="ARBA00010663"/>
    </source>
</evidence>
<dbReference type="GO" id="GO:0004523">
    <property type="term" value="F:RNA-DNA hybrid ribonuclease activity"/>
    <property type="evidence" value="ECO:0007669"/>
    <property type="project" value="InterPro"/>
</dbReference>
<evidence type="ECO:0000256" key="10">
    <source>
        <dbReference type="RuleBase" id="RU000688"/>
    </source>
</evidence>
<reference evidence="14 15" key="1">
    <citation type="journal article" date="2019" name="Sci. Rep.">
        <title>Orb-weaving spider Araneus ventricosus genome elucidates the spidroin gene catalogue.</title>
        <authorList>
            <person name="Kono N."/>
            <person name="Nakamura H."/>
            <person name="Ohtoshi R."/>
            <person name="Moran D.A.P."/>
            <person name="Shinohara A."/>
            <person name="Yoshida Y."/>
            <person name="Fujiwara M."/>
            <person name="Mori M."/>
            <person name="Tomita M."/>
            <person name="Arakawa K."/>
        </authorList>
    </citation>
    <scope>NUCLEOTIDE SEQUENCE [LARGE SCALE GENOMIC DNA]</scope>
</reference>
<dbReference type="AlphaFoldDB" id="A0A4Y2KQ48"/>
<keyword evidence="9 10" id="KW-0807">Transducer</keyword>
<evidence type="ECO:0000256" key="6">
    <source>
        <dbReference type="ARBA" id="ARBA00023040"/>
    </source>
</evidence>
<keyword evidence="3" id="KW-1003">Cell membrane</keyword>
<evidence type="ECO:0000313" key="14">
    <source>
        <dbReference type="EMBL" id="GBN04302.1"/>
    </source>
</evidence>
<keyword evidence="8 10" id="KW-0675">Receptor</keyword>
<evidence type="ECO:0000256" key="11">
    <source>
        <dbReference type="SAM" id="Phobius"/>
    </source>
</evidence>
<dbReference type="PROSITE" id="PS50879">
    <property type="entry name" value="RNASE_H_1"/>
    <property type="match status" value="1"/>
</dbReference>
<dbReference type="SUPFAM" id="SSF81321">
    <property type="entry name" value="Family A G protein-coupled receptor-like"/>
    <property type="match status" value="1"/>
</dbReference>
<feature type="transmembrane region" description="Helical" evidence="11">
    <location>
        <begin position="81"/>
        <end position="102"/>
    </location>
</feature>
<protein>
    <submittedName>
        <fullName evidence="14">Histamine H1 receptor</fullName>
    </submittedName>
</protein>
<keyword evidence="15" id="KW-1185">Reference proteome</keyword>
<comment type="caution">
    <text evidence="14">The sequence shown here is derived from an EMBL/GenBank/DDBJ whole genome shotgun (WGS) entry which is preliminary data.</text>
</comment>
<keyword evidence="6 10" id="KW-0297">G-protein coupled receptor</keyword>
<dbReference type="GO" id="GO:0045202">
    <property type="term" value="C:synapse"/>
    <property type="evidence" value="ECO:0007669"/>
    <property type="project" value="GOC"/>
</dbReference>
<feature type="domain" description="RNase H type-1" evidence="13">
    <location>
        <begin position="99"/>
        <end position="269"/>
    </location>
</feature>
<sequence>MFIMSLAVADLTVGLVVMPISSAYVLTGRWRFGLVVCQFWLSADYSASTASILNLLVLSLDRYWSISKPLEYLRRRSKKRALVVITFVWIGSFLWIVPIIGWHKFFGDGIRKQPPDVCEANYFNAATKTSHTSDDWVLRSARTLGSQFPNLTSGSYDPVIGATCINSTLSFQLHPSCSIFTAEITAILHAFSEISSGPPDNYIIYSDSLSALESMTSLNRFSHPLTFNILELHDRLTTKGFTILFCWIPSHVGISGNELADNLARSATNSLNSPVPVNDVKKYVKSILHSKWQAQWDLKNTNKLQSIKHLIDCWPSLPIRKLDTVLTRLRIGHTRFTHRHLLLGEPAPLCTACQCQMTVLHILIECQQFNHQRIRCFHSSSITLKDILHKDPHPQLFTFLRMLGFYSLI</sequence>
<dbReference type="GO" id="GO:0030594">
    <property type="term" value="F:neurotransmitter receptor activity"/>
    <property type="evidence" value="ECO:0007669"/>
    <property type="project" value="TreeGrafter"/>
</dbReference>
<evidence type="ECO:0000256" key="1">
    <source>
        <dbReference type="ARBA" id="ARBA00004651"/>
    </source>
</evidence>
<dbReference type="InterPro" id="IPR012337">
    <property type="entry name" value="RNaseH-like_sf"/>
</dbReference>
<dbReference type="GO" id="GO:0007268">
    <property type="term" value="P:chemical synaptic transmission"/>
    <property type="evidence" value="ECO:0007669"/>
    <property type="project" value="TreeGrafter"/>
</dbReference>
<dbReference type="EMBL" id="BGPR01004870">
    <property type="protein sequence ID" value="GBN04302.1"/>
    <property type="molecule type" value="Genomic_DNA"/>
</dbReference>
<dbReference type="Proteomes" id="UP000499080">
    <property type="component" value="Unassembled WGS sequence"/>
</dbReference>
<comment type="subcellular location">
    <subcellularLocation>
        <location evidence="1">Cell membrane</location>
        <topology evidence="1">Multi-pass membrane protein</topology>
    </subcellularLocation>
</comment>
<dbReference type="SUPFAM" id="SSF53098">
    <property type="entry name" value="Ribonuclease H-like"/>
    <property type="match status" value="1"/>
</dbReference>
<evidence type="ECO:0000259" key="12">
    <source>
        <dbReference type="PROSITE" id="PS50262"/>
    </source>
</evidence>
<organism evidence="14 15">
    <name type="scientific">Araneus ventricosus</name>
    <name type="common">Orbweaver spider</name>
    <name type="synonym">Epeira ventricosa</name>
    <dbReference type="NCBI Taxonomy" id="182803"/>
    <lineage>
        <taxon>Eukaryota</taxon>
        <taxon>Metazoa</taxon>
        <taxon>Ecdysozoa</taxon>
        <taxon>Arthropoda</taxon>
        <taxon>Chelicerata</taxon>
        <taxon>Arachnida</taxon>
        <taxon>Araneae</taxon>
        <taxon>Araneomorphae</taxon>
        <taxon>Entelegynae</taxon>
        <taxon>Araneoidea</taxon>
        <taxon>Araneidae</taxon>
        <taxon>Araneus</taxon>
    </lineage>
</organism>
<dbReference type="GO" id="GO:0004993">
    <property type="term" value="F:G protein-coupled serotonin receptor activity"/>
    <property type="evidence" value="ECO:0007669"/>
    <property type="project" value="TreeGrafter"/>
</dbReference>
<evidence type="ECO:0000256" key="5">
    <source>
        <dbReference type="ARBA" id="ARBA00022989"/>
    </source>
</evidence>
<dbReference type="PROSITE" id="PS00237">
    <property type="entry name" value="G_PROTEIN_RECEP_F1_1"/>
    <property type="match status" value="1"/>
</dbReference>
<evidence type="ECO:0000259" key="13">
    <source>
        <dbReference type="PROSITE" id="PS50879"/>
    </source>
</evidence>
<dbReference type="PANTHER" id="PTHR24247:SF223">
    <property type="entry name" value="HISTAMINE H1 RECEPTOR"/>
    <property type="match status" value="1"/>
</dbReference>
<dbReference type="Gene3D" id="3.30.420.10">
    <property type="entry name" value="Ribonuclease H-like superfamily/Ribonuclease H"/>
    <property type="match status" value="1"/>
</dbReference>
<dbReference type="InterPro" id="IPR017452">
    <property type="entry name" value="GPCR_Rhodpsn_7TM"/>
</dbReference>
<evidence type="ECO:0000256" key="9">
    <source>
        <dbReference type="ARBA" id="ARBA00023224"/>
    </source>
</evidence>
<dbReference type="InterPro" id="IPR036397">
    <property type="entry name" value="RNaseH_sf"/>
</dbReference>
<evidence type="ECO:0000256" key="8">
    <source>
        <dbReference type="ARBA" id="ARBA00023170"/>
    </source>
</evidence>
<accession>A0A4Y2KQ48</accession>
<evidence type="ECO:0000313" key="15">
    <source>
        <dbReference type="Proteomes" id="UP000499080"/>
    </source>
</evidence>
<dbReference type="CDD" id="cd09276">
    <property type="entry name" value="Rnase_HI_RT_non_LTR"/>
    <property type="match status" value="1"/>
</dbReference>
<evidence type="ECO:0000256" key="4">
    <source>
        <dbReference type="ARBA" id="ARBA00022692"/>
    </source>
</evidence>
<dbReference type="InterPro" id="IPR002156">
    <property type="entry name" value="RNaseH_domain"/>
</dbReference>
<keyword evidence="4 10" id="KW-0812">Transmembrane</keyword>